<evidence type="ECO:0000313" key="4">
    <source>
        <dbReference type="Proteomes" id="UP000094165"/>
    </source>
</evidence>
<dbReference type="AlphaFoldDB" id="A0A1E5CXG7"/>
<feature type="domain" description="Chlorhexidine efflux transporter" evidence="2">
    <location>
        <begin position="2"/>
        <end position="63"/>
    </location>
</feature>
<keyword evidence="1" id="KW-1133">Transmembrane helix</keyword>
<keyword evidence="1" id="KW-0812">Transmembrane</keyword>
<keyword evidence="4" id="KW-1185">Reference proteome</keyword>
<comment type="caution">
    <text evidence="3">The sequence shown here is derived from an EMBL/GenBank/DDBJ whole genome shotgun (WGS) entry which is preliminary data.</text>
</comment>
<dbReference type="NCBIfam" id="NF033664">
    <property type="entry name" value="PACE_transport"/>
    <property type="match status" value="1"/>
</dbReference>
<protein>
    <recommendedName>
        <fullName evidence="2">Chlorhexidine efflux transporter domain-containing protein</fullName>
    </recommendedName>
</protein>
<feature type="transmembrane region" description="Helical" evidence="1">
    <location>
        <begin position="7"/>
        <end position="29"/>
    </location>
</feature>
<dbReference type="Proteomes" id="UP000094165">
    <property type="component" value="Unassembled WGS sequence"/>
</dbReference>
<organism evidence="3 4">
    <name type="scientific">Vibrio genomosp. F6 str. FF-238</name>
    <dbReference type="NCBI Taxonomy" id="1191298"/>
    <lineage>
        <taxon>Bacteria</taxon>
        <taxon>Pseudomonadati</taxon>
        <taxon>Pseudomonadota</taxon>
        <taxon>Gammaproteobacteria</taxon>
        <taxon>Vibrionales</taxon>
        <taxon>Vibrionaceae</taxon>
        <taxon>Vibrio</taxon>
    </lineage>
</organism>
<dbReference type="InterPro" id="IPR058208">
    <property type="entry name" value="PACE"/>
</dbReference>
<evidence type="ECO:0000256" key="1">
    <source>
        <dbReference type="SAM" id="Phobius"/>
    </source>
</evidence>
<name>A0A1E5CXG7_9VIBR</name>
<dbReference type="Pfam" id="PF05232">
    <property type="entry name" value="BTP"/>
    <property type="match status" value="2"/>
</dbReference>
<proteinExistence type="predicted"/>
<evidence type="ECO:0000313" key="3">
    <source>
        <dbReference type="EMBL" id="OEE75385.1"/>
    </source>
</evidence>
<dbReference type="EMBL" id="AJYW02000154">
    <property type="protein sequence ID" value="OEE75385.1"/>
    <property type="molecule type" value="Genomic_DNA"/>
</dbReference>
<sequence>MTNKERIFHAVTFECIALALIIPGAALATGNAACGLAIVGVALSLFTVVWNYIFNVMFDRMFGNNRTERSLGIRVGHSIAFEGGLIFVTVPTIAWYLDMSILNALALEAGFLVFFFFYTMVFNWGYDKFQPFKKLAFAIK</sequence>
<dbReference type="InterPro" id="IPR007896">
    <property type="entry name" value="BTP_bacteria"/>
</dbReference>
<feature type="domain" description="Chlorhexidine efflux transporter" evidence="2">
    <location>
        <begin position="69"/>
        <end position="131"/>
    </location>
</feature>
<keyword evidence="1" id="KW-0472">Membrane</keyword>
<feature type="transmembrane region" description="Helical" evidence="1">
    <location>
        <begin position="109"/>
        <end position="126"/>
    </location>
</feature>
<reference evidence="3 4" key="1">
    <citation type="journal article" date="2012" name="Science">
        <title>Ecological populations of bacteria act as socially cohesive units of antibiotic production and resistance.</title>
        <authorList>
            <person name="Cordero O.X."/>
            <person name="Wildschutte H."/>
            <person name="Kirkup B."/>
            <person name="Proehl S."/>
            <person name="Ngo L."/>
            <person name="Hussain F."/>
            <person name="Le Roux F."/>
            <person name="Mincer T."/>
            <person name="Polz M.F."/>
        </authorList>
    </citation>
    <scope>NUCLEOTIDE SEQUENCE [LARGE SCALE GENOMIC DNA]</scope>
    <source>
        <strain evidence="3 4">FF-238</strain>
    </source>
</reference>
<gene>
    <name evidence="3" type="ORF">A130_05745</name>
</gene>
<feature type="transmembrane region" description="Helical" evidence="1">
    <location>
        <begin position="79"/>
        <end position="97"/>
    </location>
</feature>
<accession>A0A1E5CXG7</accession>
<evidence type="ECO:0000259" key="2">
    <source>
        <dbReference type="Pfam" id="PF05232"/>
    </source>
</evidence>
<feature type="transmembrane region" description="Helical" evidence="1">
    <location>
        <begin position="35"/>
        <end position="58"/>
    </location>
</feature>
<dbReference type="RefSeq" id="WP_017054716.1">
    <property type="nucleotide sequence ID" value="NZ_AJYW02000154.1"/>
</dbReference>